<proteinExistence type="inferred from homology"/>
<evidence type="ECO:0000259" key="14">
    <source>
        <dbReference type="Pfam" id="PF17766"/>
    </source>
</evidence>
<dbReference type="EMBL" id="JBFOLJ010000004">
    <property type="protein sequence ID" value="KAL2543962.1"/>
    <property type="molecule type" value="Genomic_DNA"/>
</dbReference>
<feature type="active site" description="Charge relay system" evidence="9 10">
    <location>
        <position position="147"/>
    </location>
</feature>
<dbReference type="Pfam" id="PF05922">
    <property type="entry name" value="Inhibitor_I9"/>
    <property type="match status" value="1"/>
</dbReference>
<dbReference type="AlphaFoldDB" id="A0ABD1W332"/>
<dbReference type="PROSITE" id="PS51892">
    <property type="entry name" value="SUBTILASE"/>
    <property type="match status" value="1"/>
</dbReference>
<dbReference type="GO" id="GO:0005576">
    <property type="term" value="C:extracellular region"/>
    <property type="evidence" value="ECO:0007669"/>
    <property type="project" value="UniProtKB-SubCell"/>
</dbReference>
<comment type="subcellular location">
    <subcellularLocation>
        <location evidence="1">Secreted</location>
    </subcellularLocation>
</comment>
<dbReference type="InterPro" id="IPR023827">
    <property type="entry name" value="Peptidase_S8_Asp-AS"/>
</dbReference>
<dbReference type="SUPFAM" id="SSF52025">
    <property type="entry name" value="PA domain"/>
    <property type="match status" value="1"/>
</dbReference>
<evidence type="ECO:0000256" key="8">
    <source>
        <dbReference type="ARBA" id="ARBA00023180"/>
    </source>
</evidence>
<dbReference type="SUPFAM" id="SSF52743">
    <property type="entry name" value="Subtilisin-like"/>
    <property type="match status" value="1"/>
</dbReference>
<feature type="domain" description="Peptidase S8/S53" evidence="11">
    <location>
        <begin position="138"/>
        <end position="563"/>
    </location>
</feature>
<evidence type="ECO:0000256" key="7">
    <source>
        <dbReference type="ARBA" id="ARBA00022825"/>
    </source>
</evidence>
<dbReference type="GO" id="GO:0006508">
    <property type="term" value="P:proteolysis"/>
    <property type="evidence" value="ECO:0007669"/>
    <property type="project" value="UniProtKB-KW"/>
</dbReference>
<keyword evidence="4 10" id="KW-0645">Protease</keyword>
<evidence type="ECO:0000259" key="11">
    <source>
        <dbReference type="Pfam" id="PF00082"/>
    </source>
</evidence>
<keyword evidence="8" id="KW-0325">Glycoprotein</keyword>
<dbReference type="InterPro" id="IPR000209">
    <property type="entry name" value="Peptidase_S8/S53_dom"/>
</dbReference>
<feature type="active site" description="Charge relay system" evidence="9 10">
    <location>
        <position position="202"/>
    </location>
</feature>
<keyword evidence="16" id="KW-1185">Reference proteome</keyword>
<keyword evidence="6 10" id="KW-0378">Hydrolase</keyword>
<dbReference type="GO" id="GO:0004252">
    <property type="term" value="F:serine-type endopeptidase activity"/>
    <property type="evidence" value="ECO:0007669"/>
    <property type="project" value="UniProtKB-UniRule"/>
</dbReference>
<keyword evidence="5" id="KW-0732">Signal</keyword>
<feature type="domain" description="Subtilisin-like protease fibronectin type-III" evidence="14">
    <location>
        <begin position="645"/>
        <end position="741"/>
    </location>
</feature>
<dbReference type="PROSITE" id="PS00136">
    <property type="entry name" value="SUBTILASE_ASP"/>
    <property type="match status" value="1"/>
</dbReference>
<dbReference type="PANTHER" id="PTHR10795">
    <property type="entry name" value="PROPROTEIN CONVERTASE SUBTILISIN/KEXIN"/>
    <property type="match status" value="1"/>
</dbReference>
<dbReference type="Gene3D" id="3.40.50.200">
    <property type="entry name" value="Peptidase S8/S53 domain"/>
    <property type="match status" value="1"/>
</dbReference>
<comment type="similarity">
    <text evidence="2 10">Belongs to the peptidase S8 family.</text>
</comment>
<evidence type="ECO:0000256" key="3">
    <source>
        <dbReference type="ARBA" id="ARBA00022525"/>
    </source>
</evidence>
<sequence length="745" mass="79261">MGIMSSPIIACMCLLYVINGMLNFYPAIAQNSLQTYIVHVLPAGEVLGQSQDLERWYHSFLPETTASLNEPSRMIRAYRTVVTGFAAKLSSEEVEEMEKKDGFVYARPQKVFSLHTTHSPNFLGLHRNIGTWPASNYGKGVIIGVLDTGISPGHVSFSDEGMPPPPAKWKGRCELNGISCNKKLIGARNFVRDTAFDNSSRHGTLTASTAAGNFVKNANAFSQAKGTASGIAPLAHLAVYKVCSDQTCAESDMLAAMDAAVEDGVDVLSLSIGAGSSPFYEEDGIAIGAFGAMQKGIFVSCAAGNGGPFNSSLSNEAPWILTVGASTIDRNIRATAILGNQDEYNGASIFLPRDFPSTLLPLIYPGTNGNETSAFCGPGSLDNIDVIGKIVLCERGGGVGRGDKGQTVKDAGGAAMILINQEADGYSTLADSIGIPAIHLSYDAGQKIKAYINSTMMPTATISFKGTVIGVKSAPMVASFSSRGPNLASPGILKPDIIGPGVSILAAWPFSLDNNTNTKVAFNIASGTSLSCPHLSGIAALVKSAHPDWSPAMIKSAIMTSASQCNLNRSLILDEKHQPADIYAIGAGHINPSRALDPGLVYDITTDDYIAYLCGLGYTEQQIAVITRRSINCHGSEFTGVPEAQLNYPSFSIKLGRTASKYSRTVTNVGDARSTYNLVLERIPGVDIVVQPTELIFTEVNRQMTYTIFFSRKEFTVNGSYVEGSIAWVSSKHIVRSPISVKLIV</sequence>
<evidence type="ECO:0000259" key="13">
    <source>
        <dbReference type="Pfam" id="PF05922"/>
    </source>
</evidence>
<evidence type="ECO:0000256" key="5">
    <source>
        <dbReference type="ARBA" id="ARBA00022729"/>
    </source>
</evidence>
<reference evidence="16" key="1">
    <citation type="submission" date="2024-07" db="EMBL/GenBank/DDBJ databases">
        <title>Two chromosome-level genome assemblies of Korean endemic species Abeliophyllum distichum and Forsythia ovata (Oleaceae).</title>
        <authorList>
            <person name="Jang H."/>
        </authorList>
    </citation>
    <scope>NUCLEOTIDE SEQUENCE [LARGE SCALE GENOMIC DNA]</scope>
</reference>
<name>A0ABD1W332_9LAMI</name>
<feature type="domain" description="Inhibitor I9" evidence="13">
    <location>
        <begin position="35"/>
        <end position="115"/>
    </location>
</feature>
<evidence type="ECO:0000259" key="12">
    <source>
        <dbReference type="Pfam" id="PF02225"/>
    </source>
</evidence>
<dbReference type="CDD" id="cd04852">
    <property type="entry name" value="Peptidases_S8_3"/>
    <property type="match status" value="1"/>
</dbReference>
<keyword evidence="3" id="KW-0964">Secreted</keyword>
<comment type="caution">
    <text evidence="15">The sequence shown here is derived from an EMBL/GenBank/DDBJ whole genome shotgun (WGS) entry which is preliminary data.</text>
</comment>
<dbReference type="Gene3D" id="3.30.70.80">
    <property type="entry name" value="Peptidase S8 propeptide/proteinase inhibitor I9"/>
    <property type="match status" value="1"/>
</dbReference>
<keyword evidence="7 10" id="KW-0720">Serine protease</keyword>
<dbReference type="InterPro" id="IPR041469">
    <property type="entry name" value="Subtilisin-like_FN3"/>
</dbReference>
<protein>
    <submittedName>
        <fullName evidence="15">Subtilisin-like protease SBT1.7</fullName>
    </submittedName>
</protein>
<dbReference type="PRINTS" id="PR00723">
    <property type="entry name" value="SUBTILISIN"/>
</dbReference>
<dbReference type="InterPro" id="IPR034197">
    <property type="entry name" value="Peptidases_S8_3"/>
</dbReference>
<feature type="active site" description="Charge relay system" evidence="9 10">
    <location>
        <position position="529"/>
    </location>
</feature>
<dbReference type="Gene3D" id="3.50.30.30">
    <property type="match status" value="1"/>
</dbReference>
<evidence type="ECO:0000256" key="9">
    <source>
        <dbReference type="PIRSR" id="PIRSR615500-1"/>
    </source>
</evidence>
<evidence type="ECO:0000256" key="10">
    <source>
        <dbReference type="PROSITE-ProRule" id="PRU01240"/>
    </source>
</evidence>
<dbReference type="InterPro" id="IPR046450">
    <property type="entry name" value="PA_dom_sf"/>
</dbReference>
<dbReference type="FunFam" id="3.50.30.30:FF:000005">
    <property type="entry name" value="subtilisin-like protease SBT1.5"/>
    <property type="match status" value="1"/>
</dbReference>
<dbReference type="InterPro" id="IPR010259">
    <property type="entry name" value="S8pro/Inhibitor_I9"/>
</dbReference>
<dbReference type="Gene3D" id="2.60.40.2310">
    <property type="match status" value="1"/>
</dbReference>
<evidence type="ECO:0000313" key="15">
    <source>
        <dbReference type="EMBL" id="KAL2543962.1"/>
    </source>
</evidence>
<dbReference type="Proteomes" id="UP001604277">
    <property type="component" value="Unassembled WGS sequence"/>
</dbReference>
<dbReference type="Pfam" id="PF17766">
    <property type="entry name" value="fn3_6"/>
    <property type="match status" value="1"/>
</dbReference>
<gene>
    <name evidence="15" type="ORF">Fot_13195</name>
</gene>
<dbReference type="InterPro" id="IPR003137">
    <property type="entry name" value="PA_domain"/>
</dbReference>
<dbReference type="Pfam" id="PF02225">
    <property type="entry name" value="PA"/>
    <property type="match status" value="1"/>
</dbReference>
<evidence type="ECO:0000313" key="16">
    <source>
        <dbReference type="Proteomes" id="UP001604277"/>
    </source>
</evidence>
<accession>A0ABD1W332</accession>
<organism evidence="15 16">
    <name type="scientific">Forsythia ovata</name>
    <dbReference type="NCBI Taxonomy" id="205694"/>
    <lineage>
        <taxon>Eukaryota</taxon>
        <taxon>Viridiplantae</taxon>
        <taxon>Streptophyta</taxon>
        <taxon>Embryophyta</taxon>
        <taxon>Tracheophyta</taxon>
        <taxon>Spermatophyta</taxon>
        <taxon>Magnoliopsida</taxon>
        <taxon>eudicotyledons</taxon>
        <taxon>Gunneridae</taxon>
        <taxon>Pentapetalae</taxon>
        <taxon>asterids</taxon>
        <taxon>lamiids</taxon>
        <taxon>Lamiales</taxon>
        <taxon>Oleaceae</taxon>
        <taxon>Forsythieae</taxon>
        <taxon>Forsythia</taxon>
    </lineage>
</organism>
<evidence type="ECO:0000256" key="2">
    <source>
        <dbReference type="ARBA" id="ARBA00011073"/>
    </source>
</evidence>
<dbReference type="InterPro" id="IPR036852">
    <property type="entry name" value="Peptidase_S8/S53_dom_sf"/>
</dbReference>
<dbReference type="Pfam" id="PF00082">
    <property type="entry name" value="Peptidase_S8"/>
    <property type="match status" value="1"/>
</dbReference>
<dbReference type="InterPro" id="IPR037045">
    <property type="entry name" value="S8pro/Inhibitor_I9_sf"/>
</dbReference>
<evidence type="ECO:0000256" key="1">
    <source>
        <dbReference type="ARBA" id="ARBA00004613"/>
    </source>
</evidence>
<dbReference type="InterPro" id="IPR045051">
    <property type="entry name" value="SBT"/>
</dbReference>
<evidence type="ECO:0000256" key="6">
    <source>
        <dbReference type="ARBA" id="ARBA00022801"/>
    </source>
</evidence>
<dbReference type="CDD" id="cd02120">
    <property type="entry name" value="PA_subtilisin_like"/>
    <property type="match status" value="1"/>
</dbReference>
<evidence type="ECO:0000256" key="4">
    <source>
        <dbReference type="ARBA" id="ARBA00022670"/>
    </source>
</evidence>
<dbReference type="InterPro" id="IPR015500">
    <property type="entry name" value="Peptidase_S8_subtilisin-rel"/>
</dbReference>
<feature type="domain" description="PA" evidence="12">
    <location>
        <begin position="361"/>
        <end position="448"/>
    </location>
</feature>